<keyword evidence="3" id="KW-0385">Hypusine</keyword>
<dbReference type="InterPro" id="IPR008991">
    <property type="entry name" value="Translation_prot_SH3-like_sf"/>
</dbReference>
<dbReference type="GO" id="GO:0003746">
    <property type="term" value="F:translation elongation factor activity"/>
    <property type="evidence" value="ECO:0007669"/>
    <property type="project" value="InterPro"/>
</dbReference>
<evidence type="ECO:0000313" key="6">
    <source>
        <dbReference type="Proteomes" id="UP000325780"/>
    </source>
</evidence>
<dbReference type="OrthoDB" id="9975114at2759"/>
<dbReference type="GO" id="GO:0043022">
    <property type="term" value="F:ribosome binding"/>
    <property type="evidence" value="ECO:0007669"/>
    <property type="project" value="InterPro"/>
</dbReference>
<dbReference type="InterPro" id="IPR012340">
    <property type="entry name" value="NA-bd_OB-fold"/>
</dbReference>
<dbReference type="AlphaFoldDB" id="A0A5N6U7H0"/>
<dbReference type="FunFam" id="2.40.50.140:FF:000034">
    <property type="entry name" value="Eukaryotic translation initiation factor 5A"/>
    <property type="match status" value="1"/>
</dbReference>
<reference evidence="5 6" key="1">
    <citation type="submission" date="2019-04" db="EMBL/GenBank/DDBJ databases">
        <title>Friends and foes A comparative genomics study of 23 Aspergillus species from section Flavi.</title>
        <authorList>
            <consortium name="DOE Joint Genome Institute"/>
            <person name="Kjaerbolling I."/>
            <person name="Vesth T."/>
            <person name="Frisvad J.C."/>
            <person name="Nybo J.L."/>
            <person name="Theobald S."/>
            <person name="Kildgaard S."/>
            <person name="Isbrandt T."/>
            <person name="Kuo A."/>
            <person name="Sato A."/>
            <person name="Lyhne E.K."/>
            <person name="Kogle M.E."/>
            <person name="Wiebenga A."/>
            <person name="Kun R.S."/>
            <person name="Lubbers R.J."/>
            <person name="Makela M.R."/>
            <person name="Barry K."/>
            <person name="Chovatia M."/>
            <person name="Clum A."/>
            <person name="Daum C."/>
            <person name="Haridas S."/>
            <person name="He G."/>
            <person name="LaButti K."/>
            <person name="Lipzen A."/>
            <person name="Mondo S."/>
            <person name="Riley R."/>
            <person name="Salamov A."/>
            <person name="Simmons B.A."/>
            <person name="Magnuson J.K."/>
            <person name="Henrissat B."/>
            <person name="Mortensen U.H."/>
            <person name="Larsen T.O."/>
            <person name="Devries R.P."/>
            <person name="Grigoriev I.V."/>
            <person name="Machida M."/>
            <person name="Baker S.E."/>
            <person name="Andersen M.R."/>
        </authorList>
    </citation>
    <scope>NUCLEOTIDE SEQUENCE [LARGE SCALE GENOMIC DNA]</scope>
    <source>
        <strain evidence="5 6">IBT 18842</strain>
    </source>
</reference>
<dbReference type="SMART" id="SM01376">
    <property type="entry name" value="eIF-5a"/>
    <property type="match status" value="1"/>
</dbReference>
<dbReference type="SUPFAM" id="SSF50104">
    <property type="entry name" value="Translation proteins SH3-like domain"/>
    <property type="match status" value="1"/>
</dbReference>
<dbReference type="Pfam" id="PF01287">
    <property type="entry name" value="eIF-5a"/>
    <property type="match status" value="1"/>
</dbReference>
<evidence type="ECO:0000256" key="1">
    <source>
        <dbReference type="ARBA" id="ARBA00006016"/>
    </source>
</evidence>
<sequence length="146" mass="16393">MDDKSDLVQGRELGDSVTIAPITSINQNDYIVLGGRPCTVVEFYSDGMMIDLVGRDIMSGRTYEDRFNATQSVYVPFVKTDEYQLIGFNDGYLSLHGNNGMDKNDVRIPHNEVGREMERKYDNGEDLVVTVISALGEDEAVRFRSV</sequence>
<dbReference type="SUPFAM" id="SSF50249">
    <property type="entry name" value="Nucleic acid-binding proteins"/>
    <property type="match status" value="1"/>
</dbReference>
<dbReference type="Gene3D" id="2.40.50.140">
    <property type="entry name" value="Nucleic acid-binding proteins"/>
    <property type="match status" value="1"/>
</dbReference>
<evidence type="ECO:0000256" key="2">
    <source>
        <dbReference type="ARBA" id="ARBA00022917"/>
    </source>
</evidence>
<keyword evidence="6" id="KW-1185">Reference proteome</keyword>
<dbReference type="InterPro" id="IPR001884">
    <property type="entry name" value="IF5A-like"/>
</dbReference>
<dbReference type="Proteomes" id="UP000325780">
    <property type="component" value="Unassembled WGS sequence"/>
</dbReference>
<dbReference type="EMBL" id="ML742032">
    <property type="protein sequence ID" value="KAE8154041.1"/>
    <property type="molecule type" value="Genomic_DNA"/>
</dbReference>
<keyword evidence="5" id="KW-0396">Initiation factor</keyword>
<dbReference type="InterPro" id="IPR014722">
    <property type="entry name" value="Rib_uL2_dom2"/>
</dbReference>
<feature type="domain" description="Translation initiation factor 5A C-terminal" evidence="4">
    <location>
        <begin position="77"/>
        <end position="144"/>
    </location>
</feature>
<dbReference type="PANTHER" id="PTHR11673">
    <property type="entry name" value="TRANSLATION INITIATION FACTOR 5A FAMILY MEMBER"/>
    <property type="match status" value="1"/>
</dbReference>
<evidence type="ECO:0000313" key="5">
    <source>
        <dbReference type="EMBL" id="KAE8154041.1"/>
    </source>
</evidence>
<dbReference type="GO" id="GO:0003723">
    <property type="term" value="F:RNA binding"/>
    <property type="evidence" value="ECO:0007669"/>
    <property type="project" value="InterPro"/>
</dbReference>
<dbReference type="GO" id="GO:0045905">
    <property type="term" value="P:positive regulation of translational termination"/>
    <property type="evidence" value="ECO:0007669"/>
    <property type="project" value="InterPro"/>
</dbReference>
<dbReference type="Gene3D" id="2.30.30.30">
    <property type="match status" value="1"/>
</dbReference>
<accession>A0A5N6U7H0</accession>
<proteinExistence type="inferred from homology"/>
<protein>
    <submittedName>
        <fullName evidence="5">Eukaryotic translation initiation factor 5A-1</fullName>
    </submittedName>
</protein>
<gene>
    <name evidence="5" type="ORF">BDV25DRAFT_1090</name>
</gene>
<name>A0A5N6U7H0_ASPAV</name>
<evidence type="ECO:0000259" key="4">
    <source>
        <dbReference type="SMART" id="SM01376"/>
    </source>
</evidence>
<evidence type="ECO:0000256" key="3">
    <source>
        <dbReference type="ARBA" id="ARBA00023071"/>
    </source>
</evidence>
<dbReference type="GO" id="GO:0003743">
    <property type="term" value="F:translation initiation factor activity"/>
    <property type="evidence" value="ECO:0007669"/>
    <property type="project" value="UniProtKB-KW"/>
</dbReference>
<dbReference type="GO" id="GO:0045901">
    <property type="term" value="P:positive regulation of translational elongation"/>
    <property type="evidence" value="ECO:0007669"/>
    <property type="project" value="InterPro"/>
</dbReference>
<comment type="similarity">
    <text evidence="1">Belongs to the eIF-5A family.</text>
</comment>
<organism evidence="5 6">
    <name type="scientific">Aspergillus avenaceus</name>
    <dbReference type="NCBI Taxonomy" id="36643"/>
    <lineage>
        <taxon>Eukaryota</taxon>
        <taxon>Fungi</taxon>
        <taxon>Dikarya</taxon>
        <taxon>Ascomycota</taxon>
        <taxon>Pezizomycotina</taxon>
        <taxon>Eurotiomycetes</taxon>
        <taxon>Eurotiomycetidae</taxon>
        <taxon>Eurotiales</taxon>
        <taxon>Aspergillaceae</taxon>
        <taxon>Aspergillus</taxon>
        <taxon>Aspergillus subgen. Circumdati</taxon>
    </lineage>
</organism>
<dbReference type="InterPro" id="IPR020189">
    <property type="entry name" value="IF5A_C"/>
</dbReference>
<keyword evidence="2" id="KW-0648">Protein biosynthesis</keyword>